<accession>A0A545VK49</accession>
<dbReference type="GO" id="GO:0015343">
    <property type="term" value="F:siderophore-iron transmembrane transporter activity"/>
    <property type="evidence" value="ECO:0007669"/>
    <property type="project" value="TreeGrafter"/>
</dbReference>
<evidence type="ECO:0000256" key="5">
    <source>
        <dbReference type="SAM" id="MobiDB-lite"/>
    </source>
</evidence>
<feature type="transmembrane region" description="Helical" evidence="6">
    <location>
        <begin position="282"/>
        <end position="303"/>
    </location>
</feature>
<sequence length="616" mass="66963">MKSEPDVEVQRVAPEAPSEKARDGYAGPDHGLKTDGGVRNGQNDERFQAGVQKAMALKKTWSRTTLAVAFSSLFITTLIITFSDYSGMVVEPYVTSSFKKHSAMSAAHVVINITRIIAFPVIAKLSDVFGRAEMFTFAIMSQTLSYILFATSHNIGSYFTAGLFDAIGSTGFGLTQQVFIADSTNLINRAFWSTLPETITTIPALYLGSIMGQSFLTHTGWRWAYGTWAIVVPIVSIPLIGTVIVLQRRAKAQGLLTPGAEMEGEARVSKLKRVYRLLWTEIDFPGLLLLVAGMSLILIPLSLTGSLNPGRWKEGSFIAMLVVGAVLFASFVVWDVKFAKKPYVPARMVNRTVIAACLIQVFDFMEYSLFTIFFSSYLQVAGHYSPAHATRIDNSLRVAFQVSGLFVAIGMKYTKKSRMWALMGPPLVIIGQGVMIYLVNPGENKRSSEAAFVACKVISGIGRALFQTAAQVSVQAAVSPQEVAVVTGLFQAGNSVGAAIGTSVSGAIWRNTLPDKLVAYLPEGDKAKAMSIFQSIVTAKKYEIGSPIRLAIDRSFRESQMLLAIVATAICVPNLIIMWFMKSIPLEKETKEEETGDETASEADGTRPNAAKLSSN</sequence>
<dbReference type="Pfam" id="PF07690">
    <property type="entry name" value="MFS_1"/>
    <property type="match status" value="1"/>
</dbReference>
<evidence type="ECO:0000313" key="8">
    <source>
        <dbReference type="Proteomes" id="UP000315783"/>
    </source>
</evidence>
<feature type="region of interest" description="Disordered" evidence="5">
    <location>
        <begin position="589"/>
        <end position="616"/>
    </location>
</feature>
<keyword evidence="2 6" id="KW-0812">Transmembrane</keyword>
<feature type="transmembrane region" description="Helical" evidence="6">
    <location>
        <begin position="223"/>
        <end position="246"/>
    </location>
</feature>
<evidence type="ECO:0000256" key="4">
    <source>
        <dbReference type="ARBA" id="ARBA00023136"/>
    </source>
</evidence>
<evidence type="ECO:0000313" key="7">
    <source>
        <dbReference type="EMBL" id="TQV90613.1"/>
    </source>
</evidence>
<keyword evidence="4 6" id="KW-0472">Membrane</keyword>
<protein>
    <submittedName>
        <fullName evidence="7">Siderophore iron transporter mirA</fullName>
    </submittedName>
</protein>
<dbReference type="Gene3D" id="1.20.1250.20">
    <property type="entry name" value="MFS general substrate transporter like domains"/>
    <property type="match status" value="2"/>
</dbReference>
<feature type="region of interest" description="Disordered" evidence="5">
    <location>
        <begin position="1"/>
        <end position="43"/>
    </location>
</feature>
<feature type="transmembrane region" description="Helical" evidence="6">
    <location>
        <begin position="65"/>
        <end position="83"/>
    </location>
</feature>
<dbReference type="STRING" id="43265.A0A545VK49"/>
<comment type="subcellular location">
    <subcellularLocation>
        <location evidence="1">Membrane</location>
        <topology evidence="1">Multi-pass membrane protein</topology>
    </subcellularLocation>
</comment>
<feature type="transmembrane region" description="Helical" evidence="6">
    <location>
        <begin position="315"/>
        <end position="334"/>
    </location>
</feature>
<name>A0A545VK49_9HYPO</name>
<keyword evidence="3 6" id="KW-1133">Transmembrane helix</keyword>
<dbReference type="InterPro" id="IPR011701">
    <property type="entry name" value="MFS"/>
</dbReference>
<dbReference type="PANTHER" id="PTHR23501:SF87">
    <property type="entry name" value="SIDEROPHORE IRON TRANSPORTER 2"/>
    <property type="match status" value="1"/>
</dbReference>
<comment type="caution">
    <text evidence="7">The sequence shown here is derived from an EMBL/GenBank/DDBJ whole genome shotgun (WGS) entry which is preliminary data.</text>
</comment>
<gene>
    <name evidence="7" type="ORF">IF1G_10765</name>
</gene>
<reference evidence="7 8" key="1">
    <citation type="journal article" date="2019" name="Appl. Microbiol. Biotechnol.">
        <title>Genome sequence of Isaria javanica and comparative genome analysis insights into family S53 peptidase evolution in fungal entomopathogens.</title>
        <authorList>
            <person name="Lin R."/>
            <person name="Zhang X."/>
            <person name="Xin B."/>
            <person name="Zou M."/>
            <person name="Gao Y."/>
            <person name="Qin F."/>
            <person name="Hu Q."/>
            <person name="Xie B."/>
            <person name="Cheng X."/>
        </authorList>
    </citation>
    <scope>NUCLEOTIDE SEQUENCE [LARGE SCALE GENOMIC DNA]</scope>
    <source>
        <strain evidence="7 8">IJ1G</strain>
    </source>
</reference>
<evidence type="ECO:0000256" key="3">
    <source>
        <dbReference type="ARBA" id="ARBA00022989"/>
    </source>
</evidence>
<evidence type="ECO:0000256" key="1">
    <source>
        <dbReference type="ARBA" id="ARBA00004141"/>
    </source>
</evidence>
<evidence type="ECO:0000256" key="2">
    <source>
        <dbReference type="ARBA" id="ARBA00022692"/>
    </source>
</evidence>
<keyword evidence="8" id="KW-1185">Reference proteome</keyword>
<dbReference type="SUPFAM" id="SSF103473">
    <property type="entry name" value="MFS general substrate transporter"/>
    <property type="match status" value="1"/>
</dbReference>
<dbReference type="AlphaFoldDB" id="A0A545VK49"/>
<dbReference type="OrthoDB" id="2241241at2759"/>
<dbReference type="InterPro" id="IPR036259">
    <property type="entry name" value="MFS_trans_sf"/>
</dbReference>
<evidence type="ECO:0000256" key="6">
    <source>
        <dbReference type="SAM" id="Phobius"/>
    </source>
</evidence>
<feature type="transmembrane region" description="Helical" evidence="6">
    <location>
        <begin position="420"/>
        <end position="439"/>
    </location>
</feature>
<feature type="transmembrane region" description="Helical" evidence="6">
    <location>
        <begin position="103"/>
        <end position="123"/>
    </location>
</feature>
<proteinExistence type="predicted"/>
<dbReference type="PANTHER" id="PTHR23501">
    <property type="entry name" value="MAJOR FACILITATOR SUPERFAMILY"/>
    <property type="match status" value="1"/>
</dbReference>
<feature type="transmembrane region" description="Helical" evidence="6">
    <location>
        <begin position="561"/>
        <end position="581"/>
    </location>
</feature>
<dbReference type="EMBL" id="SPUK01000025">
    <property type="protein sequence ID" value="TQV90613.1"/>
    <property type="molecule type" value="Genomic_DNA"/>
</dbReference>
<dbReference type="Proteomes" id="UP000315783">
    <property type="component" value="Unassembled WGS sequence"/>
</dbReference>
<organism evidence="7 8">
    <name type="scientific">Cordyceps javanica</name>
    <dbReference type="NCBI Taxonomy" id="43265"/>
    <lineage>
        <taxon>Eukaryota</taxon>
        <taxon>Fungi</taxon>
        <taxon>Dikarya</taxon>
        <taxon>Ascomycota</taxon>
        <taxon>Pezizomycotina</taxon>
        <taxon>Sordariomycetes</taxon>
        <taxon>Hypocreomycetidae</taxon>
        <taxon>Hypocreales</taxon>
        <taxon>Cordycipitaceae</taxon>
        <taxon>Cordyceps</taxon>
    </lineage>
</organism>
<dbReference type="GO" id="GO:0005886">
    <property type="term" value="C:plasma membrane"/>
    <property type="evidence" value="ECO:0007669"/>
    <property type="project" value="TreeGrafter"/>
</dbReference>
<feature type="transmembrane region" description="Helical" evidence="6">
    <location>
        <begin position="354"/>
        <end position="375"/>
    </location>
</feature>